<accession>A0A665TUS9</accession>
<evidence type="ECO:0000256" key="25">
    <source>
        <dbReference type="PIRSR" id="PIRSR000615-4"/>
    </source>
</evidence>
<comment type="similarity">
    <text evidence="27">Belongs to the protein kinase superfamily. Tyr protein kinase family. CSF-1/PDGF receptor subfamily.</text>
</comment>
<keyword evidence="24" id="KW-0460">Magnesium</keyword>
<dbReference type="AlphaFoldDB" id="A0A665TUS9"/>
<keyword evidence="24" id="KW-0479">Metal-binding</keyword>
<evidence type="ECO:0000256" key="14">
    <source>
        <dbReference type="ARBA" id="ARBA00022989"/>
    </source>
</evidence>
<feature type="binding site" evidence="24">
    <location>
        <position position="606"/>
    </location>
    <ligand>
        <name>Mg(2+)</name>
        <dbReference type="ChEBI" id="CHEBI:18420"/>
    </ligand>
</feature>
<evidence type="ECO:0000256" key="22">
    <source>
        <dbReference type="PIRSR" id="PIRSR000615-1"/>
    </source>
</evidence>
<dbReference type="InterPro" id="IPR001245">
    <property type="entry name" value="Ser-Thr/Tyr_kinase_cat_dom"/>
</dbReference>
<evidence type="ECO:0000256" key="3">
    <source>
        <dbReference type="ARBA" id="ARBA00022473"/>
    </source>
</evidence>
<evidence type="ECO:0000256" key="28">
    <source>
        <dbReference type="SAM" id="MobiDB-lite"/>
    </source>
</evidence>
<dbReference type="Pfam" id="PF07679">
    <property type="entry name" value="I-set"/>
    <property type="match status" value="1"/>
</dbReference>
<feature type="binding site" evidence="24">
    <location>
        <position position="619"/>
    </location>
    <ligand>
        <name>Mg(2+)</name>
        <dbReference type="ChEBI" id="CHEBI:18420"/>
    </ligand>
</feature>
<dbReference type="Ensembl" id="ENSENLT00000010796.1">
    <property type="protein sequence ID" value="ENSENLP00000010331.1"/>
    <property type="gene ID" value="ENSENLG00000003108.1"/>
</dbReference>
<feature type="site" description="Important for interaction with phosphotyrosine-binding proteins" evidence="25">
    <location>
        <position position="745"/>
    </location>
</feature>
<keyword evidence="13" id="KW-0832">Ubl conjugation</keyword>
<evidence type="ECO:0000256" key="19">
    <source>
        <dbReference type="ARBA" id="ARBA00023180"/>
    </source>
</evidence>
<dbReference type="GO" id="GO:0046872">
    <property type="term" value="F:metal ion binding"/>
    <property type="evidence" value="ECO:0007669"/>
    <property type="project" value="UniProtKB-KW"/>
</dbReference>
<gene>
    <name evidence="31" type="primary">pdgfra</name>
</gene>
<comment type="subcellular location">
    <subcellularLocation>
        <location evidence="1">Cell membrane</location>
        <topology evidence="1">Single-pass type I membrane protein</topology>
    </subcellularLocation>
    <subcellularLocation>
        <location evidence="27">Membrane</location>
        <topology evidence="27">Single-pass type I membrane protein</topology>
    </subcellularLocation>
</comment>
<evidence type="ECO:0000256" key="23">
    <source>
        <dbReference type="PIRSR" id="PIRSR000615-2"/>
    </source>
</evidence>
<keyword evidence="6" id="KW-0597">Phosphoprotein</keyword>
<dbReference type="InterPro" id="IPR007110">
    <property type="entry name" value="Ig-like_dom"/>
</dbReference>
<evidence type="ECO:0000256" key="21">
    <source>
        <dbReference type="ARBA" id="ARBA00051243"/>
    </source>
</evidence>
<evidence type="ECO:0000256" key="8">
    <source>
        <dbReference type="ARBA" id="ARBA00022692"/>
    </source>
</evidence>
<dbReference type="Gene3D" id="1.10.510.10">
    <property type="entry name" value="Transferase(Phosphotransferase) domain 1"/>
    <property type="match status" value="1"/>
</dbReference>
<evidence type="ECO:0000256" key="24">
    <source>
        <dbReference type="PIRSR" id="PIRSR000615-3"/>
    </source>
</evidence>
<feature type="binding site" evidence="23">
    <location>
        <position position="605"/>
    </location>
    <ligand>
        <name>ATP</name>
        <dbReference type="ChEBI" id="CHEBI:30616"/>
    </ligand>
</feature>
<dbReference type="PROSITE" id="PS00240">
    <property type="entry name" value="RECEPTOR_TYR_KIN_III"/>
    <property type="match status" value="1"/>
</dbReference>
<keyword evidence="19" id="KW-0325">Glycoprotein</keyword>
<evidence type="ECO:0000313" key="31">
    <source>
        <dbReference type="Ensembl" id="ENSENLP00000010331.1"/>
    </source>
</evidence>
<keyword evidence="11" id="KW-0418">Kinase</keyword>
<keyword evidence="16" id="KW-0829">Tyrosine-protein kinase</keyword>
<dbReference type="EC" id="2.7.10.1" evidence="2"/>
<keyword evidence="7" id="KW-0808">Transferase</keyword>
<evidence type="ECO:0000256" key="1">
    <source>
        <dbReference type="ARBA" id="ARBA00004251"/>
    </source>
</evidence>
<dbReference type="Proteomes" id="UP000472264">
    <property type="component" value="Chromosome 4"/>
</dbReference>
<keyword evidence="15" id="KW-0472">Membrane</keyword>
<evidence type="ECO:0000256" key="7">
    <source>
        <dbReference type="ARBA" id="ARBA00022679"/>
    </source>
</evidence>
<evidence type="ECO:0000256" key="17">
    <source>
        <dbReference type="ARBA" id="ARBA00023157"/>
    </source>
</evidence>
<dbReference type="PANTHER" id="PTHR24416">
    <property type="entry name" value="TYROSINE-PROTEIN KINASE RECEPTOR"/>
    <property type="match status" value="1"/>
</dbReference>
<proteinExistence type="inferred from homology"/>
<feature type="domain" description="Ig-like" evidence="30">
    <location>
        <begin position="218"/>
        <end position="305"/>
    </location>
</feature>
<comment type="catalytic activity">
    <reaction evidence="21">
        <text>L-tyrosyl-[protein] + ATP = O-phospho-L-tyrosyl-[protein] + ADP + H(+)</text>
        <dbReference type="Rhea" id="RHEA:10596"/>
        <dbReference type="Rhea" id="RHEA-COMP:10136"/>
        <dbReference type="Rhea" id="RHEA-COMP:20101"/>
        <dbReference type="ChEBI" id="CHEBI:15378"/>
        <dbReference type="ChEBI" id="CHEBI:30616"/>
        <dbReference type="ChEBI" id="CHEBI:46858"/>
        <dbReference type="ChEBI" id="CHEBI:61978"/>
        <dbReference type="ChEBI" id="CHEBI:456216"/>
        <dbReference type="EC" id="2.7.10.1"/>
    </reaction>
</comment>
<dbReference type="PIRSF" id="PIRSF000615">
    <property type="entry name" value="TyrPK_CSF1-R"/>
    <property type="match status" value="1"/>
</dbReference>
<dbReference type="PROSITE" id="PS00109">
    <property type="entry name" value="PROTEIN_KINASE_TYR"/>
    <property type="match status" value="1"/>
</dbReference>
<dbReference type="SUPFAM" id="SSF56112">
    <property type="entry name" value="Protein kinase-like (PK-like)"/>
    <property type="match status" value="1"/>
</dbReference>
<dbReference type="PROSITE" id="PS50011">
    <property type="entry name" value="PROTEIN_KINASE_DOM"/>
    <property type="match status" value="1"/>
</dbReference>
<feature type="binding site" evidence="24">
    <location>
        <position position="358"/>
    </location>
    <ligand>
        <name>Mg(2+)</name>
        <dbReference type="ChEBI" id="CHEBI:18420"/>
    </ligand>
</feature>
<keyword evidence="4" id="KW-1003">Cell membrane</keyword>
<keyword evidence="17" id="KW-1015">Disulfide bond</keyword>
<feature type="binding site" evidence="23">
    <location>
        <begin position="461"/>
        <end position="467"/>
    </location>
    <ligand>
        <name>ATP</name>
        <dbReference type="ChEBI" id="CHEBI:30616"/>
    </ligand>
</feature>
<keyword evidence="3" id="KW-0217">Developmental protein</keyword>
<evidence type="ECO:0000256" key="18">
    <source>
        <dbReference type="ARBA" id="ARBA00023170"/>
    </source>
</evidence>
<protein>
    <recommendedName>
        <fullName evidence="2">receptor protein-tyrosine kinase</fullName>
        <ecNumber evidence="2">2.7.10.1</ecNumber>
    </recommendedName>
</protein>
<feature type="binding site" evidence="23 26">
    <location>
        <position position="413"/>
    </location>
    <ligand>
        <name>ATP</name>
        <dbReference type="ChEBI" id="CHEBI:30616"/>
    </ligand>
</feature>
<keyword evidence="12 23" id="KW-0067">ATP-binding</keyword>
<evidence type="ECO:0000256" key="16">
    <source>
        <dbReference type="ARBA" id="ARBA00023137"/>
    </source>
</evidence>
<keyword evidence="18 27" id="KW-0675">Receptor</keyword>
<dbReference type="FunFam" id="2.60.40.10:FF:000223">
    <property type="entry name" value="Platelet-derived growth factor receptor beta"/>
    <property type="match status" value="1"/>
</dbReference>
<dbReference type="InterPro" id="IPR008266">
    <property type="entry name" value="Tyr_kinase_AS"/>
</dbReference>
<evidence type="ECO:0000256" key="13">
    <source>
        <dbReference type="ARBA" id="ARBA00022843"/>
    </source>
</evidence>
<dbReference type="PROSITE" id="PS50835">
    <property type="entry name" value="IG_LIKE"/>
    <property type="match status" value="1"/>
</dbReference>
<evidence type="ECO:0000256" key="5">
    <source>
        <dbReference type="ARBA" id="ARBA00022500"/>
    </source>
</evidence>
<name>A0A665TUS9_ECHNA</name>
<dbReference type="InterPro" id="IPR050122">
    <property type="entry name" value="RTK"/>
</dbReference>
<dbReference type="InterPro" id="IPR003599">
    <property type="entry name" value="Ig_sub"/>
</dbReference>
<keyword evidence="8 27" id="KW-0812">Transmembrane</keyword>
<feature type="binding site" evidence="23">
    <location>
        <begin position="386"/>
        <end position="393"/>
    </location>
    <ligand>
        <name>ATP</name>
        <dbReference type="ChEBI" id="CHEBI:30616"/>
    </ligand>
</feature>
<evidence type="ECO:0000259" key="30">
    <source>
        <dbReference type="PROSITE" id="PS50835"/>
    </source>
</evidence>
<dbReference type="GO" id="GO:0005524">
    <property type="term" value="F:ATP binding"/>
    <property type="evidence" value="ECO:0007669"/>
    <property type="project" value="UniProtKB-UniRule"/>
</dbReference>
<dbReference type="InterPro" id="IPR013783">
    <property type="entry name" value="Ig-like_fold"/>
</dbReference>
<evidence type="ECO:0000313" key="32">
    <source>
        <dbReference type="Proteomes" id="UP000472264"/>
    </source>
</evidence>
<organism evidence="31 32">
    <name type="scientific">Echeneis naucrates</name>
    <name type="common">Live sharksucker</name>
    <dbReference type="NCBI Taxonomy" id="173247"/>
    <lineage>
        <taxon>Eukaryota</taxon>
        <taxon>Metazoa</taxon>
        <taxon>Chordata</taxon>
        <taxon>Craniata</taxon>
        <taxon>Vertebrata</taxon>
        <taxon>Euteleostomi</taxon>
        <taxon>Actinopterygii</taxon>
        <taxon>Neopterygii</taxon>
        <taxon>Teleostei</taxon>
        <taxon>Neoteleostei</taxon>
        <taxon>Acanthomorphata</taxon>
        <taxon>Carangaria</taxon>
        <taxon>Carangiformes</taxon>
        <taxon>Echeneidae</taxon>
        <taxon>Echeneis</taxon>
    </lineage>
</organism>
<dbReference type="Gene3D" id="2.60.40.10">
    <property type="entry name" value="Immunoglobulins"/>
    <property type="match status" value="3"/>
</dbReference>
<dbReference type="GO" id="GO:0001667">
    <property type="term" value="P:ameboidal-type cell migration"/>
    <property type="evidence" value="ECO:0007669"/>
    <property type="project" value="UniProtKB-ARBA"/>
</dbReference>
<dbReference type="Gene3D" id="3.30.200.20">
    <property type="entry name" value="Phosphorylase Kinase, domain 1"/>
    <property type="match status" value="1"/>
</dbReference>
<evidence type="ECO:0000256" key="26">
    <source>
        <dbReference type="PROSITE-ProRule" id="PRU10141"/>
    </source>
</evidence>
<evidence type="ECO:0000256" key="27">
    <source>
        <dbReference type="RuleBase" id="RU000311"/>
    </source>
</evidence>
<evidence type="ECO:0000256" key="11">
    <source>
        <dbReference type="ARBA" id="ARBA00022777"/>
    </source>
</evidence>
<keyword evidence="10 23" id="KW-0547">Nucleotide-binding</keyword>
<dbReference type="GO" id="GO:0005018">
    <property type="term" value="F:platelet-derived growth factor alpha-receptor activity"/>
    <property type="evidence" value="ECO:0007669"/>
    <property type="project" value="TreeGrafter"/>
</dbReference>
<dbReference type="PANTHER" id="PTHR24416:SF52">
    <property type="entry name" value="PLATELET-DERIVED GROWTH FACTOR RECEPTOR ALPHA"/>
    <property type="match status" value="1"/>
</dbReference>
<evidence type="ECO:0000256" key="6">
    <source>
        <dbReference type="ARBA" id="ARBA00022553"/>
    </source>
</evidence>
<dbReference type="InterPro" id="IPR001824">
    <property type="entry name" value="Tyr_kinase_rcpt_3_CS"/>
</dbReference>
<evidence type="ECO:0000256" key="9">
    <source>
        <dbReference type="ARBA" id="ARBA00022737"/>
    </source>
</evidence>
<reference evidence="31" key="3">
    <citation type="submission" date="2025-09" db="UniProtKB">
        <authorList>
            <consortium name="Ensembl"/>
        </authorList>
    </citation>
    <scope>IDENTIFICATION</scope>
</reference>
<keyword evidence="9" id="KW-0677">Repeat</keyword>
<dbReference type="InterPro" id="IPR036179">
    <property type="entry name" value="Ig-like_dom_sf"/>
</dbReference>
<keyword evidence="14" id="KW-1133">Transmembrane helix</keyword>
<evidence type="ECO:0000256" key="15">
    <source>
        <dbReference type="ARBA" id="ARBA00023136"/>
    </source>
</evidence>
<dbReference type="InterPro" id="IPR017441">
    <property type="entry name" value="Protein_kinase_ATP_BS"/>
</dbReference>
<dbReference type="Pfam" id="PF07714">
    <property type="entry name" value="PK_Tyr_Ser-Thr"/>
    <property type="match status" value="1"/>
</dbReference>
<feature type="region of interest" description="Disordered" evidence="28">
    <location>
        <begin position="791"/>
        <end position="821"/>
    </location>
</feature>
<evidence type="ECO:0000256" key="12">
    <source>
        <dbReference type="ARBA" id="ARBA00022840"/>
    </source>
</evidence>
<evidence type="ECO:0000256" key="4">
    <source>
        <dbReference type="ARBA" id="ARBA00022475"/>
    </source>
</evidence>
<dbReference type="PROSITE" id="PS00107">
    <property type="entry name" value="PROTEIN_KINASE_ATP"/>
    <property type="match status" value="1"/>
</dbReference>
<keyword evidence="20 27" id="KW-0393">Immunoglobulin domain</keyword>
<reference evidence="31" key="1">
    <citation type="submission" date="2021-04" db="EMBL/GenBank/DDBJ databases">
        <authorList>
            <consortium name="Wellcome Sanger Institute Data Sharing"/>
        </authorList>
    </citation>
    <scope>NUCLEOTIDE SEQUENCE [LARGE SCALE GENOMIC DNA]</scope>
</reference>
<evidence type="ECO:0000256" key="2">
    <source>
        <dbReference type="ARBA" id="ARBA00011902"/>
    </source>
</evidence>
<dbReference type="InterPro" id="IPR013098">
    <property type="entry name" value="Ig_I-set"/>
</dbReference>
<feature type="active site" description="Proton acceptor" evidence="22">
    <location>
        <position position="601"/>
    </location>
</feature>
<dbReference type="FunFam" id="1.10.510.10:FF:000140">
    <property type="entry name" value="Platelet-derived growth factor receptor beta"/>
    <property type="match status" value="1"/>
</dbReference>
<keyword evidence="5" id="KW-0145">Chemotaxis</keyword>
<dbReference type="SMART" id="SM00409">
    <property type="entry name" value="IG"/>
    <property type="match status" value="2"/>
</dbReference>
<keyword evidence="32" id="KW-1185">Reference proteome</keyword>
<dbReference type="SUPFAM" id="SSF48726">
    <property type="entry name" value="Immunoglobulin"/>
    <property type="match status" value="3"/>
</dbReference>
<dbReference type="GO" id="GO:0048407">
    <property type="term" value="F:platelet-derived growth factor binding"/>
    <property type="evidence" value="ECO:0007669"/>
    <property type="project" value="TreeGrafter"/>
</dbReference>
<dbReference type="InterPro" id="IPR000719">
    <property type="entry name" value="Prot_kinase_dom"/>
</dbReference>
<sequence>MTDLVHAFLPAPTAVMFPPSSAPVLLPQEDELVVPLHSPFTLTCRGGARLAWDTPLYLPENTQEDNSGVFVTTITVDSATAMHTGYYVCFYSGNSTEETEDSKIYIYVPDPDVPFVPSPVPFGNHVLSGHEEMEIHCRVSNPNANVTLINVDTQQPVPSFYDSKRGALGVFTAGTYMCKALINGEEHYSEEYIVHGWTGECSHMRPSPFQMFFMSVQPRFRQYESAELDEVREFRAEISSFPTARVTWLKDGIPFSDLTAEISTSLRQLSETSYMSILTLIRAKEEDSGNYTMRVENGNQSQDIGLILEVKGEKEEWSKFFITLFYLVINVFLYMFQKPRYEIRWRVIESVSPDGHEYIYVDPMQLPYDSRWEFPRDRLVLGRILGSGAFGKVVEGTAYGLSRSQPVMKVAVKMLKPTARSSEKQALMSELKIMTHLGPHLNIVNLLGACTKSGPIYIITEYCFYGDLVNYLHKNRENFLSLNPEKNKKKLDIFGINPADESSRSYVILSFESKGDYMDMKQADNTQYVPMLEMSNTSKYSDIQRSNYDHPPVQKGSSGAHETLLSDDTNEGLTTTDLLSFTYQVAKGMEFLASKNCVHRDLAARNVLLSQGKIVKICDFGLARDIMHDNNYVSKGSTFLPVKWMAPESIFDNLYTTLSDVWSYGILLWEIFSLGGTPYPGMVVDSSFYNKIKSGYRMSKPEHAPHDVYDMMMKCWNSEPEKRPSFLGLSETVASLLPSSYKRHYERVNHEFLKSDHPAVTRVCMENDAYIGITYKNQGKLKDRESSFDEQRLSSDSGYIIPLPDLDPISDEEYGKRNRHR</sequence>
<dbReference type="GO" id="GO:0043235">
    <property type="term" value="C:receptor complex"/>
    <property type="evidence" value="ECO:0007669"/>
    <property type="project" value="TreeGrafter"/>
</dbReference>
<dbReference type="FunFam" id="3.30.200.20:FF:000025">
    <property type="entry name" value="Platelet-derived growth factor receptor alpha"/>
    <property type="match status" value="1"/>
</dbReference>
<dbReference type="InterPro" id="IPR011009">
    <property type="entry name" value="Kinase-like_dom_sf"/>
</dbReference>
<feature type="domain" description="Protein kinase" evidence="29">
    <location>
        <begin position="379"/>
        <end position="753"/>
    </location>
</feature>
<dbReference type="GO" id="GO:0048701">
    <property type="term" value="P:embryonic cranial skeleton morphogenesis"/>
    <property type="evidence" value="ECO:0007669"/>
    <property type="project" value="TreeGrafter"/>
</dbReference>
<dbReference type="InterPro" id="IPR020635">
    <property type="entry name" value="Tyr_kinase_cat_dom"/>
</dbReference>
<evidence type="ECO:0000256" key="10">
    <source>
        <dbReference type="ARBA" id="ARBA00022741"/>
    </source>
</evidence>
<evidence type="ECO:0000256" key="20">
    <source>
        <dbReference type="ARBA" id="ARBA00023319"/>
    </source>
</evidence>
<dbReference type="GO" id="GO:0006935">
    <property type="term" value="P:chemotaxis"/>
    <property type="evidence" value="ECO:0007669"/>
    <property type="project" value="UniProtKB-KW"/>
</dbReference>
<dbReference type="SMART" id="SM00219">
    <property type="entry name" value="TyrKc"/>
    <property type="match status" value="1"/>
</dbReference>
<evidence type="ECO:0000259" key="29">
    <source>
        <dbReference type="PROSITE" id="PS50011"/>
    </source>
</evidence>
<reference evidence="31" key="2">
    <citation type="submission" date="2025-08" db="UniProtKB">
        <authorList>
            <consortium name="Ensembl"/>
        </authorList>
    </citation>
    <scope>IDENTIFICATION</scope>
</reference>
<dbReference type="GO" id="GO:0005886">
    <property type="term" value="C:plasma membrane"/>
    <property type="evidence" value="ECO:0007669"/>
    <property type="project" value="UniProtKB-SubCell"/>
</dbReference>